<evidence type="ECO:0000259" key="1">
    <source>
        <dbReference type="Pfam" id="PF18962"/>
    </source>
</evidence>
<protein>
    <recommendedName>
        <fullName evidence="1">Secretion system C-terminal sorting domain-containing protein</fullName>
    </recommendedName>
</protein>
<proteinExistence type="predicted"/>
<dbReference type="Pfam" id="PF18962">
    <property type="entry name" value="Por_Secre_tail"/>
    <property type="match status" value="1"/>
</dbReference>
<dbReference type="AlphaFoldDB" id="A0A644URK5"/>
<gene>
    <name evidence="2" type="ORF">SDC9_27352</name>
</gene>
<sequence>MFNNSIDFGNIQLTSGSNSTAYIAKFNDPSFIIPFEGGDTLNDQEPITSLDYVVGLTENQIIISPNPTKDFVNIISTNERINSYTLYNMGGQTMIKSEKVKVKSEKVNLSTLPKGVYVIKVITDKNSYTRKIVRN</sequence>
<dbReference type="EMBL" id="VSSQ01000150">
    <property type="protein sequence ID" value="MPL81432.1"/>
    <property type="molecule type" value="Genomic_DNA"/>
</dbReference>
<comment type="caution">
    <text evidence="2">The sequence shown here is derived from an EMBL/GenBank/DDBJ whole genome shotgun (WGS) entry which is preliminary data.</text>
</comment>
<reference evidence="2" key="1">
    <citation type="submission" date="2019-08" db="EMBL/GenBank/DDBJ databases">
        <authorList>
            <person name="Kucharzyk K."/>
            <person name="Murdoch R.W."/>
            <person name="Higgins S."/>
            <person name="Loffler F."/>
        </authorList>
    </citation>
    <scope>NUCLEOTIDE SEQUENCE</scope>
</reference>
<organism evidence="2">
    <name type="scientific">bioreactor metagenome</name>
    <dbReference type="NCBI Taxonomy" id="1076179"/>
    <lineage>
        <taxon>unclassified sequences</taxon>
        <taxon>metagenomes</taxon>
        <taxon>ecological metagenomes</taxon>
    </lineage>
</organism>
<accession>A0A644URK5</accession>
<name>A0A644URK5_9ZZZZ</name>
<evidence type="ECO:0000313" key="2">
    <source>
        <dbReference type="EMBL" id="MPL81432.1"/>
    </source>
</evidence>
<feature type="domain" description="Secretion system C-terminal sorting" evidence="1">
    <location>
        <begin position="63"/>
        <end position="133"/>
    </location>
</feature>
<dbReference type="NCBIfam" id="TIGR04183">
    <property type="entry name" value="Por_Secre_tail"/>
    <property type="match status" value="1"/>
</dbReference>
<dbReference type="InterPro" id="IPR026444">
    <property type="entry name" value="Secre_tail"/>
</dbReference>